<dbReference type="Proteomes" id="UP000316181">
    <property type="component" value="Unassembled WGS sequence"/>
</dbReference>
<accession>A0A542SNF9</accession>
<gene>
    <name evidence="1" type="ORF">FB389_0422</name>
</gene>
<evidence type="ECO:0000313" key="2">
    <source>
        <dbReference type="Proteomes" id="UP000316181"/>
    </source>
</evidence>
<protein>
    <submittedName>
        <fullName evidence="1">Uncharacterized protein</fullName>
    </submittedName>
</protein>
<name>A0A542SNF9_9MICO</name>
<dbReference type="RefSeq" id="WP_246043474.1">
    <property type="nucleotide sequence ID" value="NZ_BAAATB010000008.1"/>
</dbReference>
<sequence>MDLTPDETDDPICNAKGCTEPATMAVRWNNPKIHAPDRRKVWASCPGHVAHLENFLQLRSFWIDTVPLEQADRR</sequence>
<comment type="caution">
    <text evidence="1">The sequence shown here is derived from an EMBL/GenBank/DDBJ whole genome shotgun (WGS) entry which is preliminary data.</text>
</comment>
<dbReference type="AlphaFoldDB" id="A0A542SNF9"/>
<proteinExistence type="predicted"/>
<dbReference type="EMBL" id="VFNV01000001">
    <property type="protein sequence ID" value="TQK75787.1"/>
    <property type="molecule type" value="Genomic_DNA"/>
</dbReference>
<organism evidence="1 2">
    <name type="scientific">Rarobacter incanus</name>
    <dbReference type="NCBI Taxonomy" id="153494"/>
    <lineage>
        <taxon>Bacteria</taxon>
        <taxon>Bacillati</taxon>
        <taxon>Actinomycetota</taxon>
        <taxon>Actinomycetes</taxon>
        <taxon>Micrococcales</taxon>
        <taxon>Rarobacteraceae</taxon>
        <taxon>Rarobacter</taxon>
    </lineage>
</organism>
<reference evidence="1 2" key="1">
    <citation type="submission" date="2019-06" db="EMBL/GenBank/DDBJ databases">
        <title>Sequencing the genomes of 1000 actinobacteria strains.</title>
        <authorList>
            <person name="Klenk H.-P."/>
        </authorList>
    </citation>
    <scope>NUCLEOTIDE SEQUENCE [LARGE SCALE GENOMIC DNA]</scope>
    <source>
        <strain evidence="1 2">DSM 10596</strain>
    </source>
</reference>
<evidence type="ECO:0000313" key="1">
    <source>
        <dbReference type="EMBL" id="TQK75787.1"/>
    </source>
</evidence>
<keyword evidence="2" id="KW-1185">Reference proteome</keyword>